<organism evidence="1 2">
    <name type="scientific">Hypsizygus marmoreus</name>
    <name type="common">White beech mushroom</name>
    <name type="synonym">Agaricus marmoreus</name>
    <dbReference type="NCBI Taxonomy" id="39966"/>
    <lineage>
        <taxon>Eukaryota</taxon>
        <taxon>Fungi</taxon>
        <taxon>Dikarya</taxon>
        <taxon>Basidiomycota</taxon>
        <taxon>Agaricomycotina</taxon>
        <taxon>Agaricomycetes</taxon>
        <taxon>Agaricomycetidae</taxon>
        <taxon>Agaricales</taxon>
        <taxon>Tricholomatineae</taxon>
        <taxon>Lyophyllaceae</taxon>
        <taxon>Hypsizygus</taxon>
    </lineage>
</organism>
<reference evidence="1" key="1">
    <citation type="submission" date="2018-04" db="EMBL/GenBank/DDBJ databases">
        <title>Whole genome sequencing of Hypsizygus marmoreus.</title>
        <authorList>
            <person name="Choi I.-G."/>
            <person name="Min B."/>
            <person name="Kim J.-G."/>
            <person name="Kim S."/>
            <person name="Oh Y.-L."/>
            <person name="Kong W.-S."/>
            <person name="Park H."/>
            <person name="Jeong J."/>
            <person name="Song E.-S."/>
        </authorList>
    </citation>
    <scope>NUCLEOTIDE SEQUENCE [LARGE SCALE GENOMIC DNA]</scope>
    <source>
        <strain evidence="1">51987-8</strain>
    </source>
</reference>
<gene>
    <name evidence="1" type="ORF">Hypma_007217</name>
</gene>
<keyword evidence="2" id="KW-1185">Reference proteome</keyword>
<comment type="caution">
    <text evidence="1">The sequence shown here is derived from an EMBL/GenBank/DDBJ whole genome shotgun (WGS) entry which is preliminary data.</text>
</comment>
<accession>A0A369KHY0</accession>
<dbReference type="Proteomes" id="UP000076154">
    <property type="component" value="Unassembled WGS sequence"/>
</dbReference>
<name>A0A369KHY0_HYPMA</name>
<proteinExistence type="predicted"/>
<evidence type="ECO:0000313" key="2">
    <source>
        <dbReference type="Proteomes" id="UP000076154"/>
    </source>
</evidence>
<protein>
    <submittedName>
        <fullName evidence="1">Uncharacterized protein</fullName>
    </submittedName>
</protein>
<dbReference type="InParanoid" id="A0A369KHY0"/>
<sequence>MTIIPPWENGNSCVEVVHIGCGHTLAKSACRLYPDALEQPDGCGDPCSTQGQAIAIQQSLYTENGTPFNRIEYTSIPFSTSRGKYVRWHRLALRTGNSTLRLMERSS</sequence>
<dbReference type="AlphaFoldDB" id="A0A369KHY0"/>
<dbReference type="EMBL" id="LUEZ02000005">
    <property type="protein sequence ID" value="RDB30536.1"/>
    <property type="molecule type" value="Genomic_DNA"/>
</dbReference>
<evidence type="ECO:0000313" key="1">
    <source>
        <dbReference type="EMBL" id="RDB30536.1"/>
    </source>
</evidence>